<accession>A0ABT7RGR1</accession>
<dbReference type="EMBL" id="JAUCFG010000003">
    <property type="protein sequence ID" value="MDM5441734.1"/>
    <property type="molecule type" value="Genomic_DNA"/>
</dbReference>
<comment type="caution">
    <text evidence="1">The sequence shown here is derived from an EMBL/GenBank/DDBJ whole genome shotgun (WGS) entry which is preliminary data.</text>
</comment>
<name>A0ABT7RGR1_9BACI</name>
<dbReference type="Proteomes" id="UP001224139">
    <property type="component" value="Unassembled WGS sequence"/>
</dbReference>
<proteinExistence type="predicted"/>
<protein>
    <submittedName>
        <fullName evidence="1">Uncharacterized protein</fullName>
    </submittedName>
</protein>
<keyword evidence="2" id="KW-1185">Reference proteome</keyword>
<dbReference type="RefSeq" id="WP_289361235.1">
    <property type="nucleotide sequence ID" value="NZ_JAUCFG010000003.1"/>
</dbReference>
<reference evidence="1 2" key="1">
    <citation type="submission" date="2023-06" db="EMBL/GenBank/DDBJ databases">
        <title>Comparative genomics of Bacillaceae isolates and their secondary metabolite potential.</title>
        <authorList>
            <person name="Song L."/>
            <person name="Nielsen L.J."/>
            <person name="Mohite O."/>
            <person name="Xu X."/>
            <person name="Weber T."/>
            <person name="Kovacs A.T."/>
        </authorList>
    </citation>
    <scope>NUCLEOTIDE SEQUENCE [LARGE SCALE GENOMIC DNA]</scope>
    <source>
        <strain evidence="1 2">DX2.1</strain>
    </source>
</reference>
<gene>
    <name evidence="1" type="ORF">QUG02_27320</name>
</gene>
<organism evidence="1 2">
    <name type="scientific">Bacillus hominis</name>
    <dbReference type="NCBI Taxonomy" id="2817478"/>
    <lineage>
        <taxon>Bacteria</taxon>
        <taxon>Bacillati</taxon>
        <taxon>Bacillota</taxon>
        <taxon>Bacilli</taxon>
        <taxon>Bacillales</taxon>
        <taxon>Bacillaceae</taxon>
        <taxon>Bacillus</taxon>
        <taxon>Bacillus cereus group</taxon>
    </lineage>
</organism>
<sequence>MNPSYFFIFPLRIRFFYEYESPYGQGLHPNDGDEIYEIVHGEERLVGIYDGRNEKFVAATAKN</sequence>
<evidence type="ECO:0000313" key="1">
    <source>
        <dbReference type="EMBL" id="MDM5441734.1"/>
    </source>
</evidence>
<evidence type="ECO:0000313" key="2">
    <source>
        <dbReference type="Proteomes" id="UP001224139"/>
    </source>
</evidence>